<organism evidence="9 10">
    <name type="scientific">Chitinophaga defluvii</name>
    <dbReference type="NCBI Taxonomy" id="3163343"/>
    <lineage>
        <taxon>Bacteria</taxon>
        <taxon>Pseudomonadati</taxon>
        <taxon>Bacteroidota</taxon>
        <taxon>Chitinophagia</taxon>
        <taxon>Chitinophagales</taxon>
        <taxon>Chitinophagaceae</taxon>
        <taxon>Chitinophaga</taxon>
    </lineage>
</organism>
<feature type="transmembrane region" description="Helical" evidence="6">
    <location>
        <begin position="21"/>
        <end position="41"/>
    </location>
</feature>
<accession>A0ABV2TCF1</accession>
<name>A0ABV2TCF1_9BACT</name>
<evidence type="ECO:0000259" key="7">
    <source>
        <dbReference type="Pfam" id="PF02687"/>
    </source>
</evidence>
<proteinExistence type="predicted"/>
<dbReference type="RefSeq" id="WP_354662526.1">
    <property type="nucleotide sequence ID" value="NZ_JBEXAC010000002.1"/>
</dbReference>
<feature type="transmembrane region" description="Helical" evidence="6">
    <location>
        <begin position="682"/>
        <end position="706"/>
    </location>
</feature>
<dbReference type="Pfam" id="PF02687">
    <property type="entry name" value="FtsX"/>
    <property type="match status" value="2"/>
</dbReference>
<dbReference type="PANTHER" id="PTHR30572">
    <property type="entry name" value="MEMBRANE COMPONENT OF TRANSPORTER-RELATED"/>
    <property type="match status" value="1"/>
</dbReference>
<keyword evidence="10" id="KW-1185">Reference proteome</keyword>
<evidence type="ECO:0000256" key="4">
    <source>
        <dbReference type="ARBA" id="ARBA00022989"/>
    </source>
</evidence>
<dbReference type="Pfam" id="PF12704">
    <property type="entry name" value="MacB_PCD"/>
    <property type="match status" value="2"/>
</dbReference>
<feature type="transmembrane region" description="Helical" evidence="6">
    <location>
        <begin position="734"/>
        <end position="753"/>
    </location>
</feature>
<dbReference type="Proteomes" id="UP001549749">
    <property type="component" value="Unassembled WGS sequence"/>
</dbReference>
<reference evidence="9 10" key="1">
    <citation type="submission" date="2024-06" db="EMBL/GenBank/DDBJ databases">
        <title>Chitinophaga defluvii sp. nov., isolated from municipal sewage.</title>
        <authorList>
            <person name="Zhang L."/>
        </authorList>
    </citation>
    <scope>NUCLEOTIDE SEQUENCE [LARGE SCALE GENOMIC DNA]</scope>
    <source>
        <strain evidence="9 10">H8</strain>
    </source>
</reference>
<keyword evidence="3 6" id="KW-0812">Transmembrane</keyword>
<feature type="transmembrane region" description="Helical" evidence="6">
    <location>
        <begin position="387"/>
        <end position="411"/>
    </location>
</feature>
<keyword evidence="2" id="KW-1003">Cell membrane</keyword>
<dbReference type="InterPro" id="IPR025857">
    <property type="entry name" value="MacB_PCD"/>
</dbReference>
<keyword evidence="5 6" id="KW-0472">Membrane</keyword>
<evidence type="ECO:0000256" key="3">
    <source>
        <dbReference type="ARBA" id="ARBA00022692"/>
    </source>
</evidence>
<feature type="domain" description="ABC3 transporter permease C-terminal" evidence="7">
    <location>
        <begin position="299"/>
        <end position="414"/>
    </location>
</feature>
<feature type="domain" description="MacB-like periplasmic core" evidence="8">
    <location>
        <begin position="20"/>
        <end position="235"/>
    </location>
</feature>
<feature type="transmembrane region" description="Helical" evidence="6">
    <location>
        <begin position="293"/>
        <end position="315"/>
    </location>
</feature>
<evidence type="ECO:0000259" key="8">
    <source>
        <dbReference type="Pfam" id="PF12704"/>
    </source>
</evidence>
<evidence type="ECO:0000256" key="1">
    <source>
        <dbReference type="ARBA" id="ARBA00004651"/>
    </source>
</evidence>
<feature type="domain" description="ABC3 transporter permease C-terminal" evidence="7">
    <location>
        <begin position="685"/>
        <end position="798"/>
    </location>
</feature>
<feature type="transmembrane region" description="Helical" evidence="6">
    <location>
        <begin position="431"/>
        <end position="456"/>
    </location>
</feature>
<gene>
    <name evidence="9" type="ORF">ABR189_21430</name>
</gene>
<dbReference type="EMBL" id="JBEXAC010000002">
    <property type="protein sequence ID" value="MET6999965.1"/>
    <property type="molecule type" value="Genomic_DNA"/>
</dbReference>
<dbReference type="InterPro" id="IPR050250">
    <property type="entry name" value="Macrolide_Exporter_MacB"/>
</dbReference>
<comment type="subcellular location">
    <subcellularLocation>
        <location evidence="1">Cell membrane</location>
        <topology evidence="1">Multi-pass membrane protein</topology>
    </subcellularLocation>
</comment>
<protein>
    <submittedName>
        <fullName evidence="9">ABC transporter permease</fullName>
    </submittedName>
</protein>
<evidence type="ECO:0000256" key="5">
    <source>
        <dbReference type="ARBA" id="ARBA00023136"/>
    </source>
</evidence>
<evidence type="ECO:0000256" key="2">
    <source>
        <dbReference type="ARBA" id="ARBA00022475"/>
    </source>
</evidence>
<sequence length="805" mass="88603">MFKSYFKIAFRNLWKNKAFSAINIFGLSIGIGTCLIILLFVQHELSYDRFNKKADRIVRVVFGGHVKGEQMKEANVFPPVAQALLNDYPEVQEATRICPGGAPQVTYNEKTFQENSFAYADASLFSVFTLPLLAGDPATALAAPNTMVITKAIAQKYFGNENPIGKILSFKSWNTAYKITGVIDKVPENSHFHFDMFAAMSSLPDAASNSWMTSNYYTYLVLPEGYDYKKLEAKLPKTVEKYMGPQIQQAMGLSLAQFRAGGNDVGIYLQPLTDIHLHSDFTNGLEPGGDIRYVYIFSAIALFMLLIACINFMNLSTATASTRAKEVGIRKVMGSLKGQLMGQFLMESVLLTAFALVLAVTFVLLALPVFNDLAGKNLNLQLSSHPWFLPGLLLLGLLTSLLAGSYPAFFLSSFKPIAVLKGKATSGKRSIGLRSSLVVFQFFVSITLMVGTGVVYNQLSFIQNKKLGYEKEQVMLLPDSWMLGDKAKALRTQLEQDPNVVSVSSSGYLPAGPSYNNNFFIYENDIAAQIKTIRYDVDDHYIPTLGMQLAAGRNFSKEFAGDSSGIIINETTARLLGWGSHALDKTLSHADNSGTKTTYHVIGIVKDFHFRSLHERIAPLVMTLGNYNSTLIIKTRAGDIAAFISSTQKKWEALGTGNAFSYAFLDERFNNTYRAEQTTGQLLGIFAGLTIFVACLGLFGLATFTARQRHKEIGIRKVLGASVAGIVSLLSRDFLKLVGIAFIIAAPIAWYIMDQWLQGFAYRINISWWTFILAAIAAGIITIATISFQAIKAAFANPADSLKTE</sequence>
<feature type="domain" description="MacB-like periplasmic core" evidence="8">
    <location>
        <begin position="485"/>
        <end position="609"/>
    </location>
</feature>
<comment type="caution">
    <text evidence="9">The sequence shown here is derived from an EMBL/GenBank/DDBJ whole genome shotgun (WGS) entry which is preliminary data.</text>
</comment>
<dbReference type="PANTHER" id="PTHR30572:SF18">
    <property type="entry name" value="ABC-TYPE MACROLIDE FAMILY EXPORT SYSTEM PERMEASE COMPONENT 2"/>
    <property type="match status" value="1"/>
</dbReference>
<evidence type="ECO:0000256" key="6">
    <source>
        <dbReference type="SAM" id="Phobius"/>
    </source>
</evidence>
<dbReference type="InterPro" id="IPR003838">
    <property type="entry name" value="ABC3_permease_C"/>
</dbReference>
<feature type="transmembrane region" description="Helical" evidence="6">
    <location>
        <begin position="344"/>
        <end position="367"/>
    </location>
</feature>
<evidence type="ECO:0000313" key="10">
    <source>
        <dbReference type="Proteomes" id="UP001549749"/>
    </source>
</evidence>
<evidence type="ECO:0000313" key="9">
    <source>
        <dbReference type="EMBL" id="MET6999965.1"/>
    </source>
</evidence>
<feature type="transmembrane region" description="Helical" evidence="6">
    <location>
        <begin position="768"/>
        <end position="788"/>
    </location>
</feature>
<keyword evidence="4 6" id="KW-1133">Transmembrane helix</keyword>